<protein>
    <submittedName>
        <fullName evidence="2">Transposase</fullName>
    </submittedName>
</protein>
<proteinExistence type="predicted"/>
<organism evidence="2 3">
    <name type="scientific">Candidatus Eisenbergiella merdipullorum</name>
    <dbReference type="NCBI Taxonomy" id="2838553"/>
    <lineage>
        <taxon>Bacteria</taxon>
        <taxon>Bacillati</taxon>
        <taxon>Bacillota</taxon>
        <taxon>Clostridia</taxon>
        <taxon>Lachnospirales</taxon>
        <taxon>Lachnospiraceae</taxon>
        <taxon>Eisenbergiella</taxon>
    </lineage>
</organism>
<name>A0A9D2IA88_9FIRM</name>
<dbReference type="InterPro" id="IPR002560">
    <property type="entry name" value="Transposase_DDE"/>
</dbReference>
<reference evidence="2" key="2">
    <citation type="submission" date="2021-04" db="EMBL/GenBank/DDBJ databases">
        <authorList>
            <person name="Gilroy R."/>
        </authorList>
    </citation>
    <scope>NUCLEOTIDE SEQUENCE</scope>
    <source>
        <strain evidence="2">CHK179-7159</strain>
    </source>
</reference>
<sequence>DIYDLVGSFREILFSKKGEDLDAWLEEADRLGLDEIKSFANGLCRDLEAVKNAASHDYNNGLAEGSVNKLKLVKRKMYGRCSFETLRKKMLL</sequence>
<dbReference type="PANTHER" id="PTHR33498">
    <property type="entry name" value="TRANSPOSASE FOR INSERTION SEQUENCE ELEMENT IS1557"/>
    <property type="match status" value="1"/>
</dbReference>
<accession>A0A9D2IA88</accession>
<dbReference type="EMBL" id="DWYY01000175">
    <property type="protein sequence ID" value="HJA94444.1"/>
    <property type="molecule type" value="Genomic_DNA"/>
</dbReference>
<feature type="non-terminal residue" evidence="2">
    <location>
        <position position="1"/>
    </location>
</feature>
<dbReference type="Pfam" id="PF01610">
    <property type="entry name" value="DDE_Tnp_ISL3"/>
    <property type="match status" value="1"/>
</dbReference>
<evidence type="ECO:0000259" key="1">
    <source>
        <dbReference type="Pfam" id="PF01610"/>
    </source>
</evidence>
<evidence type="ECO:0000313" key="2">
    <source>
        <dbReference type="EMBL" id="HJA94444.1"/>
    </source>
</evidence>
<dbReference type="InterPro" id="IPR047951">
    <property type="entry name" value="Transpos_ISL3"/>
</dbReference>
<dbReference type="Proteomes" id="UP000886858">
    <property type="component" value="Unassembled WGS sequence"/>
</dbReference>
<feature type="domain" description="Transposase IS204/IS1001/IS1096/IS1165 DDE" evidence="1">
    <location>
        <begin position="4"/>
        <end position="89"/>
    </location>
</feature>
<dbReference type="AlphaFoldDB" id="A0A9D2IA88"/>
<evidence type="ECO:0000313" key="3">
    <source>
        <dbReference type="Proteomes" id="UP000886858"/>
    </source>
</evidence>
<gene>
    <name evidence="2" type="ORF">H9717_15250</name>
</gene>
<comment type="caution">
    <text evidence="2">The sequence shown here is derived from an EMBL/GenBank/DDBJ whole genome shotgun (WGS) entry which is preliminary data.</text>
</comment>
<dbReference type="PANTHER" id="PTHR33498:SF1">
    <property type="entry name" value="TRANSPOSASE FOR INSERTION SEQUENCE ELEMENT IS1557"/>
    <property type="match status" value="1"/>
</dbReference>
<reference evidence="2" key="1">
    <citation type="journal article" date="2021" name="PeerJ">
        <title>Extensive microbial diversity within the chicken gut microbiome revealed by metagenomics and culture.</title>
        <authorList>
            <person name="Gilroy R."/>
            <person name="Ravi A."/>
            <person name="Getino M."/>
            <person name="Pursley I."/>
            <person name="Horton D.L."/>
            <person name="Alikhan N.F."/>
            <person name="Baker D."/>
            <person name="Gharbi K."/>
            <person name="Hall N."/>
            <person name="Watson M."/>
            <person name="Adriaenssens E.M."/>
            <person name="Foster-Nyarko E."/>
            <person name="Jarju S."/>
            <person name="Secka A."/>
            <person name="Antonio M."/>
            <person name="Oren A."/>
            <person name="Chaudhuri R.R."/>
            <person name="La Ragione R."/>
            <person name="Hildebrand F."/>
            <person name="Pallen M.J."/>
        </authorList>
    </citation>
    <scope>NUCLEOTIDE SEQUENCE</scope>
    <source>
        <strain evidence="2">CHK179-7159</strain>
    </source>
</reference>